<dbReference type="AlphaFoldDB" id="A0A6P7U2I0"/>
<feature type="compositionally biased region" description="Acidic residues" evidence="1">
    <location>
        <begin position="159"/>
        <end position="169"/>
    </location>
</feature>
<evidence type="ECO:0000256" key="1">
    <source>
        <dbReference type="SAM" id="MobiDB-lite"/>
    </source>
</evidence>
<reference evidence="3 4" key="1">
    <citation type="submission" date="2025-08" db="UniProtKB">
        <authorList>
            <consortium name="RefSeq"/>
        </authorList>
    </citation>
    <scope>IDENTIFICATION</scope>
</reference>
<dbReference type="RefSeq" id="XP_036368560.1">
    <property type="nucleotide sequence ID" value="XM_036512667.1"/>
</dbReference>
<feature type="compositionally biased region" description="Acidic residues" evidence="1">
    <location>
        <begin position="215"/>
        <end position="225"/>
    </location>
</feature>
<dbReference type="RefSeq" id="XP_036368556.1">
    <property type="nucleotide sequence ID" value="XM_036512663.1"/>
</dbReference>
<feature type="compositionally biased region" description="Basic and acidic residues" evidence="1">
    <location>
        <begin position="230"/>
        <end position="244"/>
    </location>
</feature>
<evidence type="ECO:0000313" key="5">
    <source>
        <dbReference type="RefSeq" id="XP_036368556.1"/>
    </source>
</evidence>
<dbReference type="PANTHER" id="PTHR34348:SF1">
    <property type="entry name" value="SURFEIT LOCUS PROTEIN 2"/>
    <property type="match status" value="1"/>
</dbReference>
<feature type="compositionally biased region" description="Basic and acidic residues" evidence="1">
    <location>
        <begin position="290"/>
        <end position="299"/>
    </location>
</feature>
<dbReference type="RefSeq" id="XP_029658163.1">
    <property type="nucleotide sequence ID" value="XM_029802303.2"/>
</dbReference>
<evidence type="ECO:0000313" key="3">
    <source>
        <dbReference type="RefSeq" id="XP_029658162.1"/>
    </source>
</evidence>
<accession>A0A6P7U2I0</accession>
<organism evidence="2 4">
    <name type="scientific">Octopus sinensis</name>
    <name type="common">East Asian common octopus</name>
    <dbReference type="NCBI Taxonomy" id="2607531"/>
    <lineage>
        <taxon>Eukaryota</taxon>
        <taxon>Metazoa</taxon>
        <taxon>Spiralia</taxon>
        <taxon>Lophotrochozoa</taxon>
        <taxon>Mollusca</taxon>
        <taxon>Cephalopoda</taxon>
        <taxon>Coleoidea</taxon>
        <taxon>Octopodiformes</taxon>
        <taxon>Octopoda</taxon>
        <taxon>Incirrata</taxon>
        <taxon>Octopodidae</taxon>
        <taxon>Octopus</taxon>
    </lineage>
</organism>
<dbReference type="Proteomes" id="UP000515154">
    <property type="component" value="Linkage group LG2"/>
</dbReference>
<evidence type="ECO:0000313" key="7">
    <source>
        <dbReference type="RefSeq" id="XP_036368563.1"/>
    </source>
</evidence>
<sequence length="326" mass="38419">MAIDVNNSPTLSAEIQEILSENSHLKYLSENDKIKCSLSGHEMSCDAKVVNSYLHGKKHKRLKALNDYDYDKYRQHLVDSTKRFPKNQLLCLLTYKYINNLQSSLQKHINGRKFQKAFKKWEELKKEGKEYIVPKKQPNSSENFEDIGKKRKKKSKYEEDGEDESDNDSLSDLYPREEFPKEGKKHVVSKKQKPNCSENFEDIGKKRKKKRKYEEDEEDESDNDSLSDLYPREEFQKESKEYVVSKKQKANCSENCKDIGKKRKKKSKHEEDEEEESDNDSLSDLYPTEEFQKNDDGHKSVKKKKYASESKFKKKKKKRKKVAVTV</sequence>
<dbReference type="InterPro" id="IPR008833">
    <property type="entry name" value="Surf2"/>
</dbReference>
<dbReference type="Pfam" id="PF05477">
    <property type="entry name" value="SURF2"/>
    <property type="match status" value="1"/>
</dbReference>
<name>A0A6P7U2I0_9MOLL</name>
<gene>
    <name evidence="3 4 5 6 7" type="primary">LOC115232431</name>
</gene>
<protein>
    <submittedName>
        <fullName evidence="3 4">Surfeit locus protein 2 isoform X1</fullName>
    </submittedName>
</protein>
<evidence type="ECO:0000313" key="6">
    <source>
        <dbReference type="RefSeq" id="XP_036368560.1"/>
    </source>
</evidence>
<dbReference type="PANTHER" id="PTHR34348">
    <property type="entry name" value="SURFEIT LOCUS PROTEIN 2"/>
    <property type="match status" value="1"/>
</dbReference>
<evidence type="ECO:0000313" key="2">
    <source>
        <dbReference type="Proteomes" id="UP000515154"/>
    </source>
</evidence>
<feature type="compositionally biased region" description="Basic residues" evidence="1">
    <location>
        <begin position="183"/>
        <end position="193"/>
    </location>
</feature>
<proteinExistence type="predicted"/>
<dbReference type="KEGG" id="osn:115232431"/>
<evidence type="ECO:0000313" key="4">
    <source>
        <dbReference type="RefSeq" id="XP_029658163.1"/>
    </source>
</evidence>
<dbReference type="RefSeq" id="XP_036368563.1">
    <property type="nucleotide sequence ID" value="XM_036512670.1"/>
</dbReference>
<keyword evidence="2" id="KW-1185">Reference proteome</keyword>
<feature type="compositionally biased region" description="Acidic residues" evidence="1">
    <location>
        <begin position="271"/>
        <end position="281"/>
    </location>
</feature>
<feature type="compositionally biased region" description="Basic residues" evidence="1">
    <location>
        <begin position="312"/>
        <end position="326"/>
    </location>
</feature>
<feature type="region of interest" description="Disordered" evidence="1">
    <location>
        <begin position="132"/>
        <end position="326"/>
    </location>
</feature>
<dbReference type="RefSeq" id="XP_029658162.1">
    <property type="nucleotide sequence ID" value="XM_029802302.2"/>
</dbReference>